<keyword evidence="4 7" id="KW-0812">Transmembrane</keyword>
<keyword evidence="9" id="KW-0282">Flagellum</keyword>
<feature type="domain" description="OmpA-like" evidence="8">
    <location>
        <begin position="129"/>
        <end position="250"/>
    </location>
</feature>
<accession>A0A3B1CI30</accession>
<dbReference type="AlphaFoldDB" id="A0A3B1CI30"/>
<dbReference type="Pfam" id="PF13677">
    <property type="entry name" value="MotB_plug"/>
    <property type="match status" value="1"/>
</dbReference>
<keyword evidence="3" id="KW-1003">Cell membrane</keyword>
<dbReference type="Pfam" id="PF00691">
    <property type="entry name" value="OmpA"/>
    <property type="match status" value="1"/>
</dbReference>
<evidence type="ECO:0000256" key="7">
    <source>
        <dbReference type="SAM" id="Phobius"/>
    </source>
</evidence>
<dbReference type="PROSITE" id="PS51123">
    <property type="entry name" value="OMPA_2"/>
    <property type="match status" value="1"/>
</dbReference>
<dbReference type="InterPro" id="IPR006665">
    <property type="entry name" value="OmpA-like"/>
</dbReference>
<reference evidence="9" key="1">
    <citation type="submission" date="2018-06" db="EMBL/GenBank/DDBJ databases">
        <authorList>
            <person name="Zhirakovskaya E."/>
        </authorList>
    </citation>
    <scope>NUCLEOTIDE SEQUENCE</scope>
</reference>
<dbReference type="SUPFAM" id="SSF103088">
    <property type="entry name" value="OmpA-like"/>
    <property type="match status" value="1"/>
</dbReference>
<protein>
    <submittedName>
        <fullName evidence="9">Flagellar motor rotation protein MotB</fullName>
    </submittedName>
</protein>
<dbReference type="Gene3D" id="3.30.1330.60">
    <property type="entry name" value="OmpA-like domain"/>
    <property type="match status" value="1"/>
</dbReference>
<comment type="subcellular location">
    <subcellularLocation>
        <location evidence="1">Cell membrane</location>
        <topology evidence="1">Single-pass membrane protein</topology>
    </subcellularLocation>
</comment>
<evidence type="ECO:0000256" key="4">
    <source>
        <dbReference type="ARBA" id="ARBA00022692"/>
    </source>
</evidence>
<dbReference type="InterPro" id="IPR025713">
    <property type="entry name" value="MotB-like_N_dom"/>
</dbReference>
<evidence type="ECO:0000313" key="9">
    <source>
        <dbReference type="EMBL" id="VAX22320.1"/>
    </source>
</evidence>
<evidence type="ECO:0000256" key="1">
    <source>
        <dbReference type="ARBA" id="ARBA00004162"/>
    </source>
</evidence>
<dbReference type="EMBL" id="UOGA01000222">
    <property type="protein sequence ID" value="VAX22320.1"/>
    <property type="molecule type" value="Genomic_DNA"/>
</dbReference>
<dbReference type="PANTHER" id="PTHR30329">
    <property type="entry name" value="STATOR ELEMENT OF FLAGELLAR MOTOR COMPLEX"/>
    <property type="match status" value="1"/>
</dbReference>
<organism evidence="9">
    <name type="scientific">hydrothermal vent metagenome</name>
    <dbReference type="NCBI Taxonomy" id="652676"/>
    <lineage>
        <taxon>unclassified sequences</taxon>
        <taxon>metagenomes</taxon>
        <taxon>ecological metagenomes</taxon>
    </lineage>
</organism>
<dbReference type="InterPro" id="IPR050330">
    <property type="entry name" value="Bact_OuterMem_StrucFunc"/>
</dbReference>
<evidence type="ECO:0000256" key="5">
    <source>
        <dbReference type="ARBA" id="ARBA00022989"/>
    </source>
</evidence>
<dbReference type="InterPro" id="IPR036737">
    <property type="entry name" value="OmpA-like_sf"/>
</dbReference>
<keyword evidence="9" id="KW-0966">Cell projection</keyword>
<name>A0A3B1CI30_9ZZZZ</name>
<dbReference type="CDD" id="cd07185">
    <property type="entry name" value="OmpA_C-like"/>
    <property type="match status" value="1"/>
</dbReference>
<keyword evidence="5 7" id="KW-1133">Transmembrane helix</keyword>
<dbReference type="GO" id="GO:0005886">
    <property type="term" value="C:plasma membrane"/>
    <property type="evidence" value="ECO:0007669"/>
    <property type="project" value="UniProtKB-SubCell"/>
</dbReference>
<comment type="similarity">
    <text evidence="2">Belongs to the MotB family.</text>
</comment>
<evidence type="ECO:0000256" key="6">
    <source>
        <dbReference type="ARBA" id="ARBA00023136"/>
    </source>
</evidence>
<evidence type="ECO:0000256" key="2">
    <source>
        <dbReference type="ARBA" id="ARBA00008914"/>
    </source>
</evidence>
<evidence type="ECO:0000256" key="3">
    <source>
        <dbReference type="ARBA" id="ARBA00022475"/>
    </source>
</evidence>
<feature type="transmembrane region" description="Helical" evidence="7">
    <location>
        <begin position="21"/>
        <end position="43"/>
    </location>
</feature>
<gene>
    <name evidence="9" type="ORF">MNBD_NITROSPINAE04-1281</name>
</gene>
<evidence type="ECO:0000259" key="8">
    <source>
        <dbReference type="PROSITE" id="PS51123"/>
    </source>
</evidence>
<keyword evidence="6 7" id="KW-0472">Membrane</keyword>
<dbReference type="PANTHER" id="PTHR30329:SF21">
    <property type="entry name" value="LIPOPROTEIN YIAD-RELATED"/>
    <property type="match status" value="1"/>
</dbReference>
<sequence length="252" mass="28111">MAIATAQKKKKKTSGDEVDPEMWMVTFGDLLSLLITFFVLLFSMATLDQQVLEDAFFSSFMGGAGALSFGHGSAVKNIKAERIISKRQQGLREFHEFLLDKSKSDKMLTSLSGLAESLLALDVAVKKRGPSFVLAFRSEKMFDPGKVELKPSVKKALVKLGNVLRYSETEVMIEGHTDDIQISTPEYPSNWELSATRAARVMMFFINETEVGENRLGSVGYGDTRPIVGNINETYRARNRRVDIIIRQATET</sequence>
<keyword evidence="9" id="KW-0969">Cilium</keyword>
<proteinExistence type="inferred from homology"/>